<dbReference type="InterPro" id="IPR050472">
    <property type="entry name" value="Anth_synth/Amidotransfase"/>
</dbReference>
<keyword evidence="4" id="KW-1185">Reference proteome</keyword>
<dbReference type="KEGG" id="pbh:AAW51_2734"/>
<accession>A0A0G3BS97</accession>
<dbReference type="InterPro" id="IPR029062">
    <property type="entry name" value="Class_I_gatase-like"/>
</dbReference>
<dbReference type="InterPro" id="IPR017926">
    <property type="entry name" value="GATASE"/>
</dbReference>
<reference evidence="3 4" key="1">
    <citation type="submission" date="2015-05" db="EMBL/GenBank/DDBJ databases">
        <authorList>
            <person name="Tang B."/>
            <person name="Yu Y."/>
        </authorList>
    </citation>
    <scope>NUCLEOTIDE SEQUENCE [LARGE SCALE GENOMIC DNA]</scope>
    <source>
        <strain evidence="3 4">DSM 7029</strain>
    </source>
</reference>
<feature type="domain" description="Glutamine amidotransferase" evidence="2">
    <location>
        <begin position="4"/>
        <end position="191"/>
    </location>
</feature>
<evidence type="ECO:0000313" key="4">
    <source>
        <dbReference type="Proteomes" id="UP000035352"/>
    </source>
</evidence>
<dbReference type="OrthoDB" id="9786812at2"/>
<dbReference type="SUPFAM" id="SSF52317">
    <property type="entry name" value="Class I glutamine amidotransferase-like"/>
    <property type="match status" value="1"/>
</dbReference>
<name>A0A0G3BS97_9BURK</name>
<dbReference type="Pfam" id="PF00117">
    <property type="entry name" value="GATase"/>
    <property type="match status" value="1"/>
</dbReference>
<dbReference type="RefSeq" id="WP_047195051.1">
    <property type="nucleotide sequence ID" value="NZ_CP011371.1"/>
</dbReference>
<organism evidence="3 4">
    <name type="scientific">Caldimonas brevitalea</name>
    <dbReference type="NCBI Taxonomy" id="413882"/>
    <lineage>
        <taxon>Bacteria</taxon>
        <taxon>Pseudomonadati</taxon>
        <taxon>Pseudomonadota</taxon>
        <taxon>Betaproteobacteria</taxon>
        <taxon>Burkholderiales</taxon>
        <taxon>Sphaerotilaceae</taxon>
        <taxon>Caldimonas</taxon>
    </lineage>
</organism>
<evidence type="ECO:0000259" key="2">
    <source>
        <dbReference type="Pfam" id="PF00117"/>
    </source>
</evidence>
<gene>
    <name evidence="3" type="primary">trpG</name>
    <name evidence="3" type="ORF">AAW51_2734</name>
</gene>
<proteinExistence type="predicted"/>
<dbReference type="Gene3D" id="3.40.50.880">
    <property type="match status" value="1"/>
</dbReference>
<dbReference type="PRINTS" id="PR00096">
    <property type="entry name" value="GATASE"/>
</dbReference>
<keyword evidence="1" id="KW-0315">Glutamine amidotransferase</keyword>
<dbReference type="PANTHER" id="PTHR43418:SF4">
    <property type="entry name" value="MULTIFUNCTIONAL TRYPTOPHAN BIOSYNTHESIS PROTEIN"/>
    <property type="match status" value="1"/>
</dbReference>
<dbReference type="PROSITE" id="PS51273">
    <property type="entry name" value="GATASE_TYPE_1"/>
    <property type="match status" value="1"/>
</dbReference>
<dbReference type="FunFam" id="3.40.50.880:FF:000003">
    <property type="entry name" value="Anthranilate synthase component II"/>
    <property type="match status" value="1"/>
</dbReference>
<protein>
    <submittedName>
        <fullName evidence="3">Anthranilate synthase component II</fullName>
    </submittedName>
</protein>
<evidence type="ECO:0000256" key="1">
    <source>
        <dbReference type="ARBA" id="ARBA00022962"/>
    </source>
</evidence>
<dbReference type="PRINTS" id="PR00097">
    <property type="entry name" value="ANTSNTHASEII"/>
</dbReference>
<dbReference type="InterPro" id="IPR006221">
    <property type="entry name" value="TrpG/PapA_dom"/>
</dbReference>
<dbReference type="GO" id="GO:0000162">
    <property type="term" value="P:L-tryptophan biosynthetic process"/>
    <property type="evidence" value="ECO:0007669"/>
    <property type="project" value="TreeGrafter"/>
</dbReference>
<dbReference type="EMBL" id="CP011371">
    <property type="protein sequence ID" value="AKJ29425.1"/>
    <property type="molecule type" value="Genomic_DNA"/>
</dbReference>
<dbReference type="CDD" id="cd01743">
    <property type="entry name" value="GATase1_Anthranilate_Synthase"/>
    <property type="match status" value="1"/>
</dbReference>
<dbReference type="GO" id="GO:0046654">
    <property type="term" value="P:tetrahydrofolate biosynthetic process"/>
    <property type="evidence" value="ECO:0007669"/>
    <property type="project" value="TreeGrafter"/>
</dbReference>
<dbReference type="PRINTS" id="PR00099">
    <property type="entry name" value="CPSGATASE"/>
</dbReference>
<dbReference type="GO" id="GO:0005829">
    <property type="term" value="C:cytosol"/>
    <property type="evidence" value="ECO:0007669"/>
    <property type="project" value="TreeGrafter"/>
</dbReference>
<evidence type="ECO:0000313" key="3">
    <source>
        <dbReference type="EMBL" id="AKJ29425.1"/>
    </source>
</evidence>
<dbReference type="NCBIfam" id="TIGR00566">
    <property type="entry name" value="trpG_papA"/>
    <property type="match status" value="1"/>
</dbReference>
<dbReference type="GO" id="GO:0046820">
    <property type="term" value="F:4-amino-4-deoxychorismate synthase activity"/>
    <property type="evidence" value="ECO:0007669"/>
    <property type="project" value="TreeGrafter"/>
</dbReference>
<dbReference type="AlphaFoldDB" id="A0A0G3BS97"/>
<dbReference type="STRING" id="413882.AAW51_2734"/>
<dbReference type="Proteomes" id="UP000035352">
    <property type="component" value="Chromosome"/>
</dbReference>
<dbReference type="GO" id="GO:0004049">
    <property type="term" value="F:anthranilate synthase activity"/>
    <property type="evidence" value="ECO:0007669"/>
    <property type="project" value="TreeGrafter"/>
</dbReference>
<sequence>MICLIDNYDSFTYNIVHYLVELGAEVQVILNDEMSPRDVLALNPSHIILSPGPGTPDESGISKSLLLLAADRGIPLLGVCLGHEVIGEVFGASIRHARRVTHGKSSKIHHGGTGIFRSLPSGFAAGRYHSLIVEQQDLPECLEITAWTATQTGEMDEIMGLAHKALPIFGVQFHPESIMTEHGHDLFANFLTLDAPQDVSRTRQFTVSYQEN</sequence>
<dbReference type="PANTHER" id="PTHR43418">
    <property type="entry name" value="MULTIFUNCTIONAL TRYPTOPHAN BIOSYNTHESIS PROTEIN-RELATED"/>
    <property type="match status" value="1"/>
</dbReference>